<gene>
    <name evidence="2" type="ORF">L873DRAFT_1847385</name>
</gene>
<proteinExistence type="predicted"/>
<dbReference type="AlphaFoldDB" id="A0A3N4J745"/>
<reference evidence="2 3" key="1">
    <citation type="journal article" date="2018" name="Nat. Ecol. Evol.">
        <title>Pezizomycetes genomes reveal the molecular basis of ectomycorrhizal truffle lifestyle.</title>
        <authorList>
            <person name="Murat C."/>
            <person name="Payen T."/>
            <person name="Noel B."/>
            <person name="Kuo A."/>
            <person name="Morin E."/>
            <person name="Chen J."/>
            <person name="Kohler A."/>
            <person name="Krizsan K."/>
            <person name="Balestrini R."/>
            <person name="Da Silva C."/>
            <person name="Montanini B."/>
            <person name="Hainaut M."/>
            <person name="Levati E."/>
            <person name="Barry K.W."/>
            <person name="Belfiori B."/>
            <person name="Cichocki N."/>
            <person name="Clum A."/>
            <person name="Dockter R.B."/>
            <person name="Fauchery L."/>
            <person name="Guy J."/>
            <person name="Iotti M."/>
            <person name="Le Tacon F."/>
            <person name="Lindquist E.A."/>
            <person name="Lipzen A."/>
            <person name="Malagnac F."/>
            <person name="Mello A."/>
            <person name="Molinier V."/>
            <person name="Miyauchi S."/>
            <person name="Poulain J."/>
            <person name="Riccioni C."/>
            <person name="Rubini A."/>
            <person name="Sitrit Y."/>
            <person name="Splivallo R."/>
            <person name="Traeger S."/>
            <person name="Wang M."/>
            <person name="Zifcakova L."/>
            <person name="Wipf D."/>
            <person name="Zambonelli A."/>
            <person name="Paolocci F."/>
            <person name="Nowrousian M."/>
            <person name="Ottonello S."/>
            <person name="Baldrian P."/>
            <person name="Spatafora J.W."/>
            <person name="Henrissat B."/>
            <person name="Nagy L.G."/>
            <person name="Aury J.M."/>
            <person name="Wincker P."/>
            <person name="Grigoriev I.V."/>
            <person name="Bonfante P."/>
            <person name="Martin F.M."/>
        </authorList>
    </citation>
    <scope>NUCLEOTIDE SEQUENCE [LARGE SCALE GENOMIC DNA]</scope>
    <source>
        <strain evidence="2 3">120613-1</strain>
    </source>
</reference>
<protein>
    <submittedName>
        <fullName evidence="2">Uncharacterized protein</fullName>
    </submittedName>
</protein>
<name>A0A3N4J745_9PEZI</name>
<dbReference type="Proteomes" id="UP000276215">
    <property type="component" value="Unassembled WGS sequence"/>
</dbReference>
<evidence type="ECO:0000313" key="2">
    <source>
        <dbReference type="EMBL" id="RPA93097.1"/>
    </source>
</evidence>
<keyword evidence="3" id="KW-1185">Reference proteome</keyword>
<evidence type="ECO:0000256" key="1">
    <source>
        <dbReference type="SAM" id="MobiDB-lite"/>
    </source>
</evidence>
<evidence type="ECO:0000313" key="3">
    <source>
        <dbReference type="Proteomes" id="UP000276215"/>
    </source>
</evidence>
<accession>A0A3N4J745</accession>
<organism evidence="2 3">
    <name type="scientific">Choiromyces venosus 120613-1</name>
    <dbReference type="NCBI Taxonomy" id="1336337"/>
    <lineage>
        <taxon>Eukaryota</taxon>
        <taxon>Fungi</taxon>
        <taxon>Dikarya</taxon>
        <taxon>Ascomycota</taxon>
        <taxon>Pezizomycotina</taxon>
        <taxon>Pezizomycetes</taxon>
        <taxon>Pezizales</taxon>
        <taxon>Tuberaceae</taxon>
        <taxon>Choiromyces</taxon>
    </lineage>
</organism>
<dbReference type="EMBL" id="ML120460">
    <property type="protein sequence ID" value="RPA93097.1"/>
    <property type="molecule type" value="Genomic_DNA"/>
</dbReference>
<sequence>MARDGKLREGPKRDREEGARKQELLGRVFGGEAAVRKAIENVVFGPGEEEDWAAWSLMQENVDPGVVTNARKLRASCQKDLRSNEAINRAKKLWNPHTYVKEQIGDEVKKSQLDVKNEEKAKR</sequence>
<feature type="region of interest" description="Disordered" evidence="1">
    <location>
        <begin position="1"/>
        <end position="21"/>
    </location>
</feature>